<dbReference type="Gene3D" id="2.60.40.420">
    <property type="entry name" value="Cupredoxins - blue copper proteins"/>
    <property type="match status" value="1"/>
</dbReference>
<dbReference type="PANTHER" id="PTHR11709">
    <property type="entry name" value="MULTI-COPPER OXIDASE"/>
    <property type="match status" value="1"/>
</dbReference>
<dbReference type="EMBL" id="JAKJXO020000002">
    <property type="protein sequence ID" value="KAL1610662.1"/>
    <property type="molecule type" value="Genomic_DNA"/>
</dbReference>
<evidence type="ECO:0000313" key="4">
    <source>
        <dbReference type="EMBL" id="KAL1610662.1"/>
    </source>
</evidence>
<evidence type="ECO:0000256" key="1">
    <source>
        <dbReference type="ARBA" id="ARBA00010609"/>
    </source>
</evidence>
<comment type="similarity">
    <text evidence="1">Belongs to the multicopper oxidase family.</text>
</comment>
<dbReference type="InterPro" id="IPR011707">
    <property type="entry name" value="Cu-oxidase-like_N"/>
</dbReference>
<dbReference type="SUPFAM" id="SSF49503">
    <property type="entry name" value="Cupredoxins"/>
    <property type="match status" value="1"/>
</dbReference>
<reference evidence="4 5" key="1">
    <citation type="submission" date="2024-02" db="EMBL/GenBank/DDBJ databases">
        <title>De novo assembly and annotation of 12 fungi associated with fruit tree decline syndrome in Ontario, Canada.</title>
        <authorList>
            <person name="Sulman M."/>
            <person name="Ellouze W."/>
            <person name="Ilyukhin E."/>
        </authorList>
    </citation>
    <scope>NUCLEOTIDE SEQUENCE [LARGE SCALE GENOMIC DNA]</scope>
    <source>
        <strain evidence="4 5">M42-189</strain>
    </source>
</reference>
<dbReference type="InterPro" id="IPR008972">
    <property type="entry name" value="Cupredoxin"/>
</dbReference>
<proteinExistence type="inferred from homology"/>
<dbReference type="PANTHER" id="PTHR11709:SF361">
    <property type="entry name" value="IRON TRANSPORT MULTICOPPER OXIDASE FET3"/>
    <property type="match status" value="1"/>
</dbReference>
<dbReference type="Proteomes" id="UP001521785">
    <property type="component" value="Unassembled WGS sequence"/>
</dbReference>
<accession>A0ABR3S362</accession>
<dbReference type="Pfam" id="PF07732">
    <property type="entry name" value="Cu-oxidase_3"/>
    <property type="match status" value="1"/>
</dbReference>
<evidence type="ECO:0000259" key="3">
    <source>
        <dbReference type="Pfam" id="PF07732"/>
    </source>
</evidence>
<evidence type="ECO:0000256" key="2">
    <source>
        <dbReference type="ARBA" id="ARBA00023008"/>
    </source>
</evidence>
<name>A0ABR3S362_9PLEO</name>
<gene>
    <name evidence="4" type="ORF">SLS60_002332</name>
</gene>
<keyword evidence="5" id="KW-1185">Reference proteome</keyword>
<organism evidence="4 5">
    <name type="scientific">Paraconiothyrium brasiliense</name>
    <dbReference type="NCBI Taxonomy" id="300254"/>
    <lineage>
        <taxon>Eukaryota</taxon>
        <taxon>Fungi</taxon>
        <taxon>Dikarya</taxon>
        <taxon>Ascomycota</taxon>
        <taxon>Pezizomycotina</taxon>
        <taxon>Dothideomycetes</taxon>
        <taxon>Pleosporomycetidae</taxon>
        <taxon>Pleosporales</taxon>
        <taxon>Massarineae</taxon>
        <taxon>Didymosphaeriaceae</taxon>
        <taxon>Paraconiothyrium</taxon>
    </lineage>
</organism>
<evidence type="ECO:0000313" key="5">
    <source>
        <dbReference type="Proteomes" id="UP001521785"/>
    </source>
</evidence>
<dbReference type="InterPro" id="IPR045087">
    <property type="entry name" value="Cu-oxidase_fam"/>
</dbReference>
<protein>
    <recommendedName>
        <fullName evidence="3">Plastocyanin-like domain-containing protein</fullName>
    </recommendedName>
</protein>
<feature type="domain" description="Plastocyanin-like" evidence="3">
    <location>
        <begin position="17"/>
        <end position="129"/>
    </location>
</feature>
<keyword evidence="2" id="KW-0186">Copper</keyword>
<sequence length="148" mass="16164">MEAGALIVRVTLKQTDTIQAAPDGFVRPIISVNGEWPPPTVEANVGDTIVVNAYNELGNQTTSLHFHGMFQNGTAASDGAVGVSQCGIPPGGYFQYRFVANPAGTHWWHSHEMGQYPDGLRGKMIIHDPVWEASLNVDRQIYLSVSDW</sequence>
<comment type="caution">
    <text evidence="4">The sequence shown here is derived from an EMBL/GenBank/DDBJ whole genome shotgun (WGS) entry which is preliminary data.</text>
</comment>